<keyword evidence="2" id="KW-0129">CBS domain</keyword>
<dbReference type="PROSITE" id="PS51371">
    <property type="entry name" value="CBS"/>
    <property type="match status" value="2"/>
</dbReference>
<dbReference type="InterPro" id="IPR000644">
    <property type="entry name" value="CBS_dom"/>
</dbReference>
<dbReference type="SMART" id="SM00116">
    <property type="entry name" value="CBS"/>
    <property type="match status" value="2"/>
</dbReference>
<evidence type="ECO:0000313" key="5">
    <source>
        <dbReference type="Proteomes" id="UP000535511"/>
    </source>
</evidence>
<evidence type="ECO:0000256" key="2">
    <source>
        <dbReference type="PROSITE-ProRule" id="PRU00703"/>
    </source>
</evidence>
<accession>A0A7Y9E8F7</accession>
<dbReference type="Gene3D" id="3.10.580.10">
    <property type="entry name" value="CBS-domain"/>
    <property type="match status" value="1"/>
</dbReference>
<organism evidence="4 5">
    <name type="scientific">Nocardioides panaciterrulae</name>
    <dbReference type="NCBI Taxonomy" id="661492"/>
    <lineage>
        <taxon>Bacteria</taxon>
        <taxon>Bacillati</taxon>
        <taxon>Actinomycetota</taxon>
        <taxon>Actinomycetes</taxon>
        <taxon>Propionibacteriales</taxon>
        <taxon>Nocardioidaceae</taxon>
        <taxon>Nocardioides</taxon>
    </lineage>
</organism>
<comment type="caution">
    <text evidence="4">The sequence shown here is derived from an EMBL/GenBank/DDBJ whole genome shotgun (WGS) entry which is preliminary data.</text>
</comment>
<proteinExistence type="predicted"/>
<dbReference type="EMBL" id="JACCBG010000001">
    <property type="protein sequence ID" value="NYD43038.1"/>
    <property type="molecule type" value="Genomic_DNA"/>
</dbReference>
<keyword evidence="1" id="KW-0677">Repeat</keyword>
<evidence type="ECO:0000256" key="1">
    <source>
        <dbReference type="ARBA" id="ARBA00022737"/>
    </source>
</evidence>
<dbReference type="PANTHER" id="PTHR48108:SF26">
    <property type="entry name" value="CBS DOMAIN-CONTAINING PROTEIN DDB_G0289609"/>
    <property type="match status" value="1"/>
</dbReference>
<dbReference type="PANTHER" id="PTHR48108">
    <property type="entry name" value="CBS DOMAIN-CONTAINING PROTEIN CBSX2, CHLOROPLASTIC"/>
    <property type="match status" value="1"/>
</dbReference>
<gene>
    <name evidence="4" type="ORF">BJZ21_003121</name>
</gene>
<dbReference type="InterPro" id="IPR051462">
    <property type="entry name" value="CBS_domain-containing"/>
</dbReference>
<dbReference type="Proteomes" id="UP000535511">
    <property type="component" value="Unassembled WGS sequence"/>
</dbReference>
<protein>
    <submittedName>
        <fullName evidence="4">CBS domain-containing protein</fullName>
    </submittedName>
</protein>
<dbReference type="Pfam" id="PF00571">
    <property type="entry name" value="CBS"/>
    <property type="match status" value="2"/>
</dbReference>
<dbReference type="AlphaFoldDB" id="A0A7Y9E8F7"/>
<reference evidence="4 5" key="1">
    <citation type="submission" date="2020-07" db="EMBL/GenBank/DDBJ databases">
        <title>Sequencing the genomes of 1000 actinobacteria strains.</title>
        <authorList>
            <person name="Klenk H.-P."/>
        </authorList>
    </citation>
    <scope>NUCLEOTIDE SEQUENCE [LARGE SCALE GENOMIC DNA]</scope>
    <source>
        <strain evidence="4 5">DSM 21350</strain>
    </source>
</reference>
<dbReference type="SUPFAM" id="SSF54631">
    <property type="entry name" value="CBS-domain pair"/>
    <property type="match status" value="1"/>
</dbReference>
<dbReference type="RefSeq" id="WP_179664602.1">
    <property type="nucleotide sequence ID" value="NZ_JACCBG010000001.1"/>
</dbReference>
<sequence length="199" mass="20437">MLVHELMTSPAVTVAPEVSAKAALRLLAEHGITAMPVVDAAGALVGVVSEADLIRGAVPPDPRAHEIPVPVTSGPSPHRVADLMSHVPLSVRADADLTVAVELMSGTAVKSLPVLRDGVVVGVVSRRDVVAVLARSDARIAAEVEDLVRAAGLACAVQVEEGVVVLDGLDDARDQDLARVLASTVRGVLGVRFGRPSPA</sequence>
<evidence type="ECO:0000313" key="4">
    <source>
        <dbReference type="EMBL" id="NYD43038.1"/>
    </source>
</evidence>
<feature type="domain" description="CBS" evidence="3">
    <location>
        <begin position="7"/>
        <end position="67"/>
    </location>
</feature>
<name>A0A7Y9E8F7_9ACTN</name>
<feature type="domain" description="CBS" evidence="3">
    <location>
        <begin position="84"/>
        <end position="139"/>
    </location>
</feature>
<evidence type="ECO:0000259" key="3">
    <source>
        <dbReference type="PROSITE" id="PS51371"/>
    </source>
</evidence>
<dbReference type="InterPro" id="IPR046342">
    <property type="entry name" value="CBS_dom_sf"/>
</dbReference>
<keyword evidence="5" id="KW-1185">Reference proteome</keyword>